<keyword evidence="2" id="KW-0238">DNA-binding</keyword>
<keyword evidence="8" id="KW-1185">Reference proteome</keyword>
<evidence type="ECO:0000256" key="3">
    <source>
        <dbReference type="ARBA" id="ARBA00023159"/>
    </source>
</evidence>
<dbReference type="CDD" id="cd01106">
    <property type="entry name" value="HTH_TipAL-Mta"/>
    <property type="match status" value="1"/>
</dbReference>
<dbReference type="InterPro" id="IPR000551">
    <property type="entry name" value="MerR-type_HTH_dom"/>
</dbReference>
<keyword evidence="3" id="KW-0010">Activator</keyword>
<dbReference type="InterPro" id="IPR036244">
    <property type="entry name" value="TipA-like_antibiotic-bd"/>
</dbReference>
<dbReference type="GO" id="GO:0003677">
    <property type="term" value="F:DNA binding"/>
    <property type="evidence" value="ECO:0007669"/>
    <property type="project" value="UniProtKB-KW"/>
</dbReference>
<dbReference type="PANTHER" id="PTHR30204:SF90">
    <property type="entry name" value="HTH-TYPE TRANSCRIPTIONAL ACTIVATOR MTA"/>
    <property type="match status" value="1"/>
</dbReference>
<dbReference type="GO" id="GO:0003700">
    <property type="term" value="F:DNA-binding transcription factor activity"/>
    <property type="evidence" value="ECO:0007669"/>
    <property type="project" value="InterPro"/>
</dbReference>
<dbReference type="InterPro" id="IPR009061">
    <property type="entry name" value="DNA-bd_dom_put_sf"/>
</dbReference>
<evidence type="ECO:0000313" key="7">
    <source>
        <dbReference type="EMBL" id="EXM39834.1"/>
    </source>
</evidence>
<sequence length="243" mass="27723">MKTVNEVSKLTGVSIRTLQYYDKIGLLTPAMRTEAGYRLYDDTALERLQQILLFRELEFSLSDIRAVLEAPDFDRKKAITQQIELLTLKKQRLEAIIGLAYKIRDKGENIMDFNVFDTSKIEEYTKRAKAEWGDTKEYEEYTSKSSKRTKEDEKNIAAGLMAVFADFGKLKDGSPDIPEAMEQVKRLQQYITDNYYNCTDEMLMSLGQMYSANGEFKENIDKAGGIGTADFVTKAISAYIGNK</sequence>
<dbReference type="SMART" id="SM00422">
    <property type="entry name" value="HTH_MERR"/>
    <property type="match status" value="1"/>
</dbReference>
<keyword evidence="1" id="KW-0805">Transcription regulation</keyword>
<evidence type="ECO:0000256" key="1">
    <source>
        <dbReference type="ARBA" id="ARBA00023015"/>
    </source>
</evidence>
<accession>A0A011UGN2</accession>
<name>A0A011UGN2_RUMAL</name>
<dbReference type="SUPFAM" id="SSF89082">
    <property type="entry name" value="Antibiotic binding domain of TipA-like multidrug resistance regulators"/>
    <property type="match status" value="1"/>
</dbReference>
<dbReference type="EMBL" id="JEOB01000002">
    <property type="protein sequence ID" value="EXM39834.1"/>
    <property type="molecule type" value="Genomic_DNA"/>
</dbReference>
<dbReference type="PATRIC" id="fig|1341156.4.peg.1049"/>
<dbReference type="Proteomes" id="UP000021369">
    <property type="component" value="Unassembled WGS sequence"/>
</dbReference>
<keyword evidence="4" id="KW-0804">Transcription</keyword>
<dbReference type="Pfam" id="PF13411">
    <property type="entry name" value="MerR_1"/>
    <property type="match status" value="1"/>
</dbReference>
<gene>
    <name evidence="7" type="ORF">RASY3_08715</name>
    <name evidence="6" type="ORF">RASY3_19100</name>
</gene>
<dbReference type="SUPFAM" id="SSF46955">
    <property type="entry name" value="Putative DNA-binding domain"/>
    <property type="match status" value="1"/>
</dbReference>
<evidence type="ECO:0000313" key="6">
    <source>
        <dbReference type="EMBL" id="EXM38300.1"/>
    </source>
</evidence>
<comment type="caution">
    <text evidence="7">The sequence shown here is derived from an EMBL/GenBank/DDBJ whole genome shotgun (WGS) entry which is preliminary data.</text>
</comment>
<dbReference type="PROSITE" id="PS50937">
    <property type="entry name" value="HTH_MERR_2"/>
    <property type="match status" value="1"/>
</dbReference>
<evidence type="ECO:0000256" key="2">
    <source>
        <dbReference type="ARBA" id="ARBA00023125"/>
    </source>
</evidence>
<protein>
    <submittedName>
        <fullName evidence="7">MerR family transcriptional regulator</fullName>
    </submittedName>
</protein>
<dbReference type="OrthoDB" id="9814833at2"/>
<dbReference type="InterPro" id="IPR047057">
    <property type="entry name" value="MerR_fam"/>
</dbReference>
<organism evidence="7 8">
    <name type="scientific">Ruminococcus albus SY3</name>
    <dbReference type="NCBI Taxonomy" id="1341156"/>
    <lineage>
        <taxon>Bacteria</taxon>
        <taxon>Bacillati</taxon>
        <taxon>Bacillota</taxon>
        <taxon>Clostridia</taxon>
        <taxon>Eubacteriales</taxon>
        <taxon>Oscillospiraceae</taxon>
        <taxon>Ruminococcus</taxon>
    </lineage>
</organism>
<feature type="domain" description="HTH merR-type" evidence="5">
    <location>
        <begin position="1"/>
        <end position="70"/>
    </location>
</feature>
<reference evidence="7 8" key="1">
    <citation type="submission" date="2013-06" db="EMBL/GenBank/DDBJ databases">
        <title>Rumen cellulosomics: divergent fiber-degrading strategies revealed by comparative genome-wide analysis of six Ruminococcal strains.</title>
        <authorList>
            <person name="Dassa B."/>
            <person name="Borovok I."/>
            <person name="Lamed R."/>
            <person name="Flint H."/>
            <person name="Yeoman C.J."/>
            <person name="White B."/>
            <person name="Bayer E.A."/>
        </authorList>
    </citation>
    <scope>NUCLEOTIDE SEQUENCE [LARGE SCALE GENOMIC DNA]</scope>
    <source>
        <strain evidence="7 8">SY3</strain>
    </source>
</reference>
<evidence type="ECO:0000313" key="8">
    <source>
        <dbReference type="Proteomes" id="UP000021369"/>
    </source>
</evidence>
<dbReference type="EMBL" id="JEOB01000004">
    <property type="protein sequence ID" value="EXM38300.1"/>
    <property type="molecule type" value="Genomic_DNA"/>
</dbReference>
<dbReference type="RefSeq" id="WP_037286985.1">
    <property type="nucleotide sequence ID" value="NZ_JEOB01000002.1"/>
</dbReference>
<dbReference type="Gene3D" id="1.10.490.50">
    <property type="entry name" value="Antibiotic binding domain of TipA-like multidrug resistance regulators"/>
    <property type="match status" value="1"/>
</dbReference>
<dbReference type="Pfam" id="PF07739">
    <property type="entry name" value="TipAS"/>
    <property type="match status" value="1"/>
</dbReference>
<dbReference type="Gene3D" id="1.10.1660.10">
    <property type="match status" value="1"/>
</dbReference>
<dbReference type="PRINTS" id="PR00040">
    <property type="entry name" value="HTHMERR"/>
</dbReference>
<evidence type="ECO:0000256" key="4">
    <source>
        <dbReference type="ARBA" id="ARBA00023163"/>
    </source>
</evidence>
<dbReference type="PANTHER" id="PTHR30204">
    <property type="entry name" value="REDOX-CYCLING DRUG-SENSING TRANSCRIPTIONAL ACTIVATOR SOXR"/>
    <property type="match status" value="1"/>
</dbReference>
<dbReference type="InterPro" id="IPR012925">
    <property type="entry name" value="TipAS_dom"/>
</dbReference>
<dbReference type="AlphaFoldDB" id="A0A011UGN2"/>
<evidence type="ECO:0000259" key="5">
    <source>
        <dbReference type="PROSITE" id="PS50937"/>
    </source>
</evidence>
<proteinExistence type="predicted"/>